<gene>
    <name evidence="2" type="ORF">G4B88_018991</name>
</gene>
<dbReference type="GO" id="GO:0009536">
    <property type="term" value="C:plastid"/>
    <property type="evidence" value="ECO:0007669"/>
    <property type="project" value="TreeGrafter"/>
</dbReference>
<dbReference type="PANTHER" id="PTHR38357">
    <property type="entry name" value="EXPRESSED PROTEIN"/>
    <property type="match status" value="1"/>
</dbReference>
<accession>A0A7J6H0J0</accession>
<reference evidence="2 3" key="1">
    <citation type="journal article" date="2020" name="bioRxiv">
        <title>Sequence and annotation of 42 cannabis genomes reveals extensive copy number variation in cannabinoid synthesis and pathogen resistance genes.</title>
        <authorList>
            <person name="Mckernan K.J."/>
            <person name="Helbert Y."/>
            <person name="Kane L.T."/>
            <person name="Ebling H."/>
            <person name="Zhang L."/>
            <person name="Liu B."/>
            <person name="Eaton Z."/>
            <person name="Mclaughlin S."/>
            <person name="Kingan S."/>
            <person name="Baybayan P."/>
            <person name="Concepcion G."/>
            <person name="Jordan M."/>
            <person name="Riva A."/>
            <person name="Barbazuk W."/>
            <person name="Harkins T."/>
        </authorList>
    </citation>
    <scope>NUCLEOTIDE SEQUENCE [LARGE SCALE GENOMIC DNA]</scope>
    <source>
        <strain evidence="3">cv. Jamaican Lion 4</strain>
        <tissue evidence="2">Leaf</tissue>
    </source>
</reference>
<feature type="compositionally biased region" description="Basic and acidic residues" evidence="1">
    <location>
        <begin position="196"/>
        <end position="244"/>
    </location>
</feature>
<dbReference type="PANTHER" id="PTHR38357:SF1">
    <property type="entry name" value="EXPRESSED PROTEIN"/>
    <property type="match status" value="1"/>
</dbReference>
<comment type="caution">
    <text evidence="2">The sequence shown here is derived from an EMBL/GenBank/DDBJ whole genome shotgun (WGS) entry which is preliminary data.</text>
</comment>
<sequence>MNSMAINLVILPNLTLRCSYSSSKTKTQQIPARDRPIDFGKHKGKLLGTLPSNYLKWVSKNLRARDFEHWANLADQVLQDPLYQDRIQWEFAQNILEGNHRSSSISKPVSELLLEMSERFGWDNEDKVGWSRVDFELLGTSKGGRIPRVGGGKSGGKREDLRVDGKEERRKERMKKEEKGRGSLGNSDMMMMMMRLEQRKKEGKREDLRVEKGGGGKEEGEERSRREMRRERVMRLSKKEEKGKGSLGNSDVGNEVMMMRLEERKKESEVKVYNPFPGRESLLKK</sequence>
<dbReference type="Proteomes" id="UP000583929">
    <property type="component" value="Unassembled WGS sequence"/>
</dbReference>
<feature type="region of interest" description="Disordered" evidence="1">
    <location>
        <begin position="143"/>
        <end position="256"/>
    </location>
</feature>
<evidence type="ECO:0000313" key="3">
    <source>
        <dbReference type="Proteomes" id="UP000583929"/>
    </source>
</evidence>
<protein>
    <submittedName>
        <fullName evidence="2">Uncharacterized protein</fullName>
    </submittedName>
</protein>
<evidence type="ECO:0000256" key="1">
    <source>
        <dbReference type="SAM" id="MobiDB-lite"/>
    </source>
</evidence>
<dbReference type="EMBL" id="JAATIQ010000072">
    <property type="protein sequence ID" value="KAF4388714.1"/>
    <property type="molecule type" value="Genomic_DNA"/>
</dbReference>
<feature type="non-terminal residue" evidence="2">
    <location>
        <position position="285"/>
    </location>
</feature>
<feature type="compositionally biased region" description="Basic and acidic residues" evidence="1">
    <location>
        <begin position="156"/>
        <end position="181"/>
    </location>
</feature>
<proteinExistence type="predicted"/>
<keyword evidence="3" id="KW-1185">Reference proteome</keyword>
<name>A0A7J6H0J0_CANSA</name>
<dbReference type="AlphaFoldDB" id="A0A7J6H0J0"/>
<evidence type="ECO:0000313" key="2">
    <source>
        <dbReference type="EMBL" id="KAF4388714.1"/>
    </source>
</evidence>
<organism evidence="2 3">
    <name type="scientific">Cannabis sativa</name>
    <name type="common">Hemp</name>
    <name type="synonym">Marijuana</name>
    <dbReference type="NCBI Taxonomy" id="3483"/>
    <lineage>
        <taxon>Eukaryota</taxon>
        <taxon>Viridiplantae</taxon>
        <taxon>Streptophyta</taxon>
        <taxon>Embryophyta</taxon>
        <taxon>Tracheophyta</taxon>
        <taxon>Spermatophyta</taxon>
        <taxon>Magnoliopsida</taxon>
        <taxon>eudicotyledons</taxon>
        <taxon>Gunneridae</taxon>
        <taxon>Pentapetalae</taxon>
        <taxon>rosids</taxon>
        <taxon>fabids</taxon>
        <taxon>Rosales</taxon>
        <taxon>Cannabaceae</taxon>
        <taxon>Cannabis</taxon>
    </lineage>
</organism>